<sequence length="327" mass="36546">MLDKYIVTLRGESFTLYRDQIEFDAPNYFSALFLGDFSESQTRTVELSRSPELFRIITNYMSGYTIVPLAVTSVPPEMTSDAALENLRRDAEFYGLQGLVALLSNPPPPPRFSAACDVFFLDHQVVDFADVLRGKLPPGVLFDERGVGTMKGQAWLAVPLLAVDTLLVVGHTIRRNKIHNVMSLTSPLINALSVDAFGQRKLPIESKTCTVDLHERQSLVCSLSPFARVSLEGIEATVPQFELSLDAARGILGWKDTPKKHPIDEHMEDVFKLEGYTFVRFAGERIIFTIQSEPSGGWDDTLTTKVEILAARLVSRYNVARDFTWSP</sequence>
<evidence type="ECO:0000313" key="2">
    <source>
        <dbReference type="Proteomes" id="UP000077266"/>
    </source>
</evidence>
<dbReference type="InterPro" id="IPR011333">
    <property type="entry name" value="SKP1/BTB/POZ_sf"/>
</dbReference>
<dbReference type="OrthoDB" id="2370221at2759"/>
<dbReference type="EMBL" id="KV426327">
    <property type="protein sequence ID" value="KZV82400.1"/>
    <property type="molecule type" value="Genomic_DNA"/>
</dbReference>
<name>A0A165CGA6_EXIGL</name>
<keyword evidence="2" id="KW-1185">Reference proteome</keyword>
<dbReference type="STRING" id="1314781.A0A165CGA6"/>
<dbReference type="AlphaFoldDB" id="A0A165CGA6"/>
<gene>
    <name evidence="1" type="ORF">EXIGLDRAFT_843784</name>
</gene>
<dbReference type="InParanoid" id="A0A165CGA6"/>
<organism evidence="1 2">
    <name type="scientific">Exidia glandulosa HHB12029</name>
    <dbReference type="NCBI Taxonomy" id="1314781"/>
    <lineage>
        <taxon>Eukaryota</taxon>
        <taxon>Fungi</taxon>
        <taxon>Dikarya</taxon>
        <taxon>Basidiomycota</taxon>
        <taxon>Agaricomycotina</taxon>
        <taxon>Agaricomycetes</taxon>
        <taxon>Auriculariales</taxon>
        <taxon>Exidiaceae</taxon>
        <taxon>Exidia</taxon>
    </lineage>
</organism>
<dbReference type="Proteomes" id="UP000077266">
    <property type="component" value="Unassembled WGS sequence"/>
</dbReference>
<reference evidence="1 2" key="1">
    <citation type="journal article" date="2016" name="Mol. Biol. Evol.">
        <title>Comparative Genomics of Early-Diverging Mushroom-Forming Fungi Provides Insights into the Origins of Lignocellulose Decay Capabilities.</title>
        <authorList>
            <person name="Nagy L.G."/>
            <person name="Riley R."/>
            <person name="Tritt A."/>
            <person name="Adam C."/>
            <person name="Daum C."/>
            <person name="Floudas D."/>
            <person name="Sun H."/>
            <person name="Yadav J.S."/>
            <person name="Pangilinan J."/>
            <person name="Larsson K.H."/>
            <person name="Matsuura K."/>
            <person name="Barry K."/>
            <person name="Labutti K."/>
            <person name="Kuo R."/>
            <person name="Ohm R.A."/>
            <person name="Bhattacharya S.S."/>
            <person name="Shirouzu T."/>
            <person name="Yoshinaga Y."/>
            <person name="Martin F.M."/>
            <person name="Grigoriev I.V."/>
            <person name="Hibbett D.S."/>
        </authorList>
    </citation>
    <scope>NUCLEOTIDE SEQUENCE [LARGE SCALE GENOMIC DNA]</scope>
    <source>
        <strain evidence="1 2">HHB12029</strain>
    </source>
</reference>
<protein>
    <recommendedName>
        <fullName evidence="3">BTB domain-containing protein</fullName>
    </recommendedName>
</protein>
<evidence type="ECO:0000313" key="1">
    <source>
        <dbReference type="EMBL" id="KZV82400.1"/>
    </source>
</evidence>
<proteinExistence type="predicted"/>
<dbReference type="PANTHER" id="PTHR31758">
    <property type="entry name" value="BTB/POZ DOMAIN-CONTAINING PROTEIN YLR108C"/>
    <property type="match status" value="1"/>
</dbReference>
<dbReference type="Gene3D" id="3.30.710.10">
    <property type="entry name" value="Potassium Channel Kv1.1, Chain A"/>
    <property type="match status" value="1"/>
</dbReference>
<dbReference type="SUPFAM" id="SSF54695">
    <property type="entry name" value="POZ domain"/>
    <property type="match status" value="1"/>
</dbReference>
<dbReference type="PANTHER" id="PTHR31758:SF2">
    <property type="entry name" value="BTB_POZ DOMAIN-CONTAINING PROTEIN YLR108C"/>
    <property type="match status" value="1"/>
</dbReference>
<accession>A0A165CGA6</accession>
<evidence type="ECO:0008006" key="3">
    <source>
        <dbReference type="Google" id="ProtNLM"/>
    </source>
</evidence>